<accession>A0ABP8ZXV2</accession>
<feature type="transmembrane region" description="Helical" evidence="1">
    <location>
        <begin position="38"/>
        <end position="63"/>
    </location>
</feature>
<dbReference type="InterPro" id="IPR008535">
    <property type="entry name" value="DUF817"/>
</dbReference>
<keyword evidence="1" id="KW-1133">Transmembrane helix</keyword>
<keyword evidence="1" id="KW-0472">Membrane</keyword>
<feature type="transmembrane region" description="Helical" evidence="1">
    <location>
        <begin position="258"/>
        <end position="279"/>
    </location>
</feature>
<dbReference type="PIRSF" id="PIRSF009141">
    <property type="entry name" value="UCP009141"/>
    <property type="match status" value="1"/>
</dbReference>
<evidence type="ECO:0000313" key="2">
    <source>
        <dbReference type="EMBL" id="GAA4768438.1"/>
    </source>
</evidence>
<organism evidence="2 3">
    <name type="scientific">Microbacterium gilvum</name>
    <dbReference type="NCBI Taxonomy" id="1336204"/>
    <lineage>
        <taxon>Bacteria</taxon>
        <taxon>Bacillati</taxon>
        <taxon>Actinomycetota</taxon>
        <taxon>Actinomycetes</taxon>
        <taxon>Micrococcales</taxon>
        <taxon>Microbacteriaceae</taxon>
        <taxon>Microbacterium</taxon>
    </lineage>
</organism>
<feature type="transmembrane region" description="Helical" evidence="1">
    <location>
        <begin position="101"/>
        <end position="121"/>
    </location>
</feature>
<protein>
    <submittedName>
        <fullName evidence="2">DUF817 domain-containing protein</fullName>
    </submittedName>
</protein>
<keyword evidence="1" id="KW-0812">Transmembrane</keyword>
<feature type="transmembrane region" description="Helical" evidence="1">
    <location>
        <begin position="190"/>
        <end position="208"/>
    </location>
</feature>
<comment type="caution">
    <text evidence="2">The sequence shown here is derived from an EMBL/GenBank/DDBJ whole genome shotgun (WGS) entry which is preliminary data.</text>
</comment>
<dbReference type="RefSeq" id="WP_345436574.1">
    <property type="nucleotide sequence ID" value="NZ_BAABKO010000001.1"/>
</dbReference>
<sequence length="298" mass="33140">MARALTSLEQRIDAWARRRLDALEPDGRRRLLVELAVFVAKQAWACVFGAAMLVAIVAARLWYPDDAPVARTDALVVAAVAIQAAMLLARLESGRELRVIVLFHVVGTVMEVFKTGVGSWAYEDGGVLRIAGVPLYTGFMYAAVGSYMVRVFRLFELRFRRYPPVWATAVVAAGIYANFFAHHFLPDARWILLALVVVLYARCTMHFRNHAARPWRRMPVLAAFAGVAFFIWIAENIGTAAGAWIYPDQADGWQPVSLAKLVSWLLLMMISVVLVTLVYRPREPDDALTPAGAAPRRG</sequence>
<evidence type="ECO:0000256" key="1">
    <source>
        <dbReference type="SAM" id="Phobius"/>
    </source>
</evidence>
<keyword evidence="3" id="KW-1185">Reference proteome</keyword>
<feature type="transmembrane region" description="Helical" evidence="1">
    <location>
        <begin position="133"/>
        <end position="152"/>
    </location>
</feature>
<evidence type="ECO:0000313" key="3">
    <source>
        <dbReference type="Proteomes" id="UP001501645"/>
    </source>
</evidence>
<feature type="transmembrane region" description="Helical" evidence="1">
    <location>
        <begin position="164"/>
        <end position="184"/>
    </location>
</feature>
<feature type="transmembrane region" description="Helical" evidence="1">
    <location>
        <begin position="220"/>
        <end position="246"/>
    </location>
</feature>
<dbReference type="Proteomes" id="UP001501645">
    <property type="component" value="Unassembled WGS sequence"/>
</dbReference>
<reference evidence="3" key="1">
    <citation type="journal article" date="2019" name="Int. J. Syst. Evol. Microbiol.">
        <title>The Global Catalogue of Microorganisms (GCM) 10K type strain sequencing project: providing services to taxonomists for standard genome sequencing and annotation.</title>
        <authorList>
            <consortium name="The Broad Institute Genomics Platform"/>
            <consortium name="The Broad Institute Genome Sequencing Center for Infectious Disease"/>
            <person name="Wu L."/>
            <person name="Ma J."/>
        </authorList>
    </citation>
    <scope>NUCLEOTIDE SEQUENCE [LARGE SCALE GENOMIC DNA]</scope>
    <source>
        <strain evidence="3">JCM 18537</strain>
    </source>
</reference>
<name>A0ABP8ZXV2_9MICO</name>
<dbReference type="Pfam" id="PF05675">
    <property type="entry name" value="DUF817"/>
    <property type="match status" value="1"/>
</dbReference>
<dbReference type="EMBL" id="BAABKO010000001">
    <property type="protein sequence ID" value="GAA4768438.1"/>
    <property type="molecule type" value="Genomic_DNA"/>
</dbReference>
<feature type="transmembrane region" description="Helical" evidence="1">
    <location>
        <begin position="69"/>
        <end position="89"/>
    </location>
</feature>
<proteinExistence type="predicted"/>
<gene>
    <name evidence="2" type="ORF">GCM10023351_10000</name>
</gene>